<comment type="cofactor">
    <cofactor evidence="1">
        <name>Zn(2+)</name>
        <dbReference type="ChEBI" id="CHEBI:29105"/>
    </cofactor>
</comment>
<protein>
    <recommendedName>
        <fullName evidence="8">Prenyltransferase alpha-alpha toroid domain-containing protein</fullName>
    </recommendedName>
</protein>
<evidence type="ECO:0000313" key="10">
    <source>
        <dbReference type="Proteomes" id="UP001497383"/>
    </source>
</evidence>
<dbReference type="Proteomes" id="UP001497383">
    <property type="component" value="Chromosome 2"/>
</dbReference>
<reference evidence="9 10" key="1">
    <citation type="submission" date="2024-03" db="EMBL/GenBank/DDBJ databases">
        <authorList>
            <person name="Brejova B."/>
        </authorList>
    </citation>
    <scope>NUCLEOTIDE SEQUENCE [LARGE SCALE GENOMIC DNA]</scope>
    <source>
        <strain evidence="9 10">CBS 14171</strain>
    </source>
</reference>
<keyword evidence="3" id="KW-0637">Prenyltransferase</keyword>
<dbReference type="SUPFAM" id="SSF48239">
    <property type="entry name" value="Terpenoid cyclases/Protein prenyltransferases"/>
    <property type="match status" value="1"/>
</dbReference>
<keyword evidence="6" id="KW-0677">Repeat</keyword>
<comment type="similarity">
    <text evidence="2">Belongs to the protein prenyltransferase subunit beta family.</text>
</comment>
<evidence type="ECO:0000259" key="8">
    <source>
        <dbReference type="Pfam" id="PF00432"/>
    </source>
</evidence>
<dbReference type="InterPro" id="IPR045089">
    <property type="entry name" value="PGGT1B-like"/>
</dbReference>
<dbReference type="Pfam" id="PF00432">
    <property type="entry name" value="Prenyltrans"/>
    <property type="match status" value="1"/>
</dbReference>
<evidence type="ECO:0000256" key="2">
    <source>
        <dbReference type="ARBA" id="ARBA00010497"/>
    </source>
</evidence>
<evidence type="ECO:0000256" key="6">
    <source>
        <dbReference type="ARBA" id="ARBA00022737"/>
    </source>
</evidence>
<evidence type="ECO:0000256" key="5">
    <source>
        <dbReference type="ARBA" id="ARBA00022723"/>
    </source>
</evidence>
<evidence type="ECO:0000313" key="9">
    <source>
        <dbReference type="EMBL" id="CAK9437284.1"/>
    </source>
</evidence>
<evidence type="ECO:0000256" key="7">
    <source>
        <dbReference type="ARBA" id="ARBA00022833"/>
    </source>
</evidence>
<gene>
    <name evidence="9" type="ORF">LODBEIA_P16620</name>
</gene>
<dbReference type="PANTHER" id="PTHR11774:SF4">
    <property type="entry name" value="GERANYLGERANYL TRANSFERASE TYPE-1 SUBUNIT BETA"/>
    <property type="match status" value="1"/>
</dbReference>
<dbReference type="GeneID" id="92206858"/>
<dbReference type="PANTHER" id="PTHR11774">
    <property type="entry name" value="GERANYLGERANYL TRANSFERASE TYPE BETA SUBUNIT"/>
    <property type="match status" value="1"/>
</dbReference>
<dbReference type="InterPro" id="IPR001330">
    <property type="entry name" value="Prenyltrans"/>
</dbReference>
<name>A0ABP0ZGZ2_9ASCO</name>
<accession>A0ABP0ZGZ2</accession>
<dbReference type="Gene3D" id="1.50.10.20">
    <property type="match status" value="1"/>
</dbReference>
<sequence length="366" mass="41727">MQLYNSKHEKFFNRCLVALPAQAASEDSNKLAIIYFSLHGLKLLQRFNFSIEELKYHENCIWETYFINKGHGGSGHYQTFRSTPYFKAVGGKYDYGDLSACFFALYILIILGSDFKRLDWQKLFNYVIKCQIKNGANKGGFVQSVNDIGFGETDVRQCYMALVIRHLASQRTALVDDIDLPSAREFILSRLSVNGGFSFQPLDEPHLGYTFCAIASLKLLGYNVQDLDRSKNWLIHRQVSYPEILHQGGLKSYEYHRAEDIGGFNGRENKLSDTCYSWWCNGSLSIMDPTLNLNLINQNLAEQYLLEKTQNPIVGGFSSVPDATSDPMHTYLALAALSLWNRDKYNLAEIEPVLVMPNDVYESFCK</sequence>
<feature type="domain" description="Prenyltransferase alpha-alpha toroid" evidence="8">
    <location>
        <begin position="4"/>
        <end position="355"/>
    </location>
</feature>
<organism evidence="9 10">
    <name type="scientific">Lodderomyces beijingensis</name>
    <dbReference type="NCBI Taxonomy" id="1775926"/>
    <lineage>
        <taxon>Eukaryota</taxon>
        <taxon>Fungi</taxon>
        <taxon>Dikarya</taxon>
        <taxon>Ascomycota</taxon>
        <taxon>Saccharomycotina</taxon>
        <taxon>Pichiomycetes</taxon>
        <taxon>Debaryomycetaceae</taxon>
        <taxon>Candida/Lodderomyces clade</taxon>
        <taxon>Lodderomyces</taxon>
    </lineage>
</organism>
<evidence type="ECO:0000256" key="3">
    <source>
        <dbReference type="ARBA" id="ARBA00022602"/>
    </source>
</evidence>
<evidence type="ECO:0000256" key="4">
    <source>
        <dbReference type="ARBA" id="ARBA00022679"/>
    </source>
</evidence>
<evidence type="ECO:0000256" key="1">
    <source>
        <dbReference type="ARBA" id="ARBA00001947"/>
    </source>
</evidence>
<proteinExistence type="inferred from homology"/>
<dbReference type="InterPro" id="IPR008930">
    <property type="entry name" value="Terpenoid_cyclase/PrenylTrfase"/>
</dbReference>
<keyword evidence="7" id="KW-0862">Zinc</keyword>
<keyword evidence="5" id="KW-0479">Metal-binding</keyword>
<keyword evidence="4" id="KW-0808">Transferase</keyword>
<keyword evidence="10" id="KW-1185">Reference proteome</keyword>
<dbReference type="EMBL" id="OZ022406">
    <property type="protein sequence ID" value="CAK9437284.1"/>
    <property type="molecule type" value="Genomic_DNA"/>
</dbReference>
<dbReference type="RefSeq" id="XP_066828600.1">
    <property type="nucleotide sequence ID" value="XM_066971575.1"/>
</dbReference>